<reference evidence="1 2" key="1">
    <citation type="submission" date="2016-06" db="EMBL/GenBank/DDBJ databases">
        <authorList>
            <person name="Ramos C."/>
            <person name="Pintado A."/>
            <person name="Crespo-Gomez J.I."/>
        </authorList>
    </citation>
    <scope>NUCLEOTIDE SEQUENCE [LARGE SCALE GENOMIC DNA]</scope>
    <source>
        <strain evidence="1 2">AVO110</strain>
    </source>
</reference>
<evidence type="ECO:0000313" key="1">
    <source>
        <dbReference type="EMBL" id="MBC9251560.1"/>
    </source>
</evidence>
<proteinExistence type="predicted"/>
<protein>
    <submittedName>
        <fullName evidence="1">Uncharacterized protein</fullName>
    </submittedName>
</protein>
<accession>A0ABR7S1U9</accession>
<sequence length="66" mass="7392">MLEKEISLDILQNSLADDGQKCMLSEYIIAVICGKFPQSAPFLDEVNQQLAQLAHDSPELMKLVTR</sequence>
<organism evidence="1 2">
    <name type="scientific">Aquipseudomonas alcaligenes</name>
    <name type="common">Pseudomonas alcaligenes</name>
    <dbReference type="NCBI Taxonomy" id="43263"/>
    <lineage>
        <taxon>Bacteria</taxon>
        <taxon>Pseudomonadati</taxon>
        <taxon>Pseudomonadota</taxon>
        <taxon>Gammaproteobacteria</taxon>
        <taxon>Pseudomonadales</taxon>
        <taxon>Pseudomonadaceae</taxon>
        <taxon>Aquipseudomonas</taxon>
    </lineage>
</organism>
<dbReference type="EMBL" id="LZEU01000001">
    <property type="protein sequence ID" value="MBC9251560.1"/>
    <property type="molecule type" value="Genomic_DNA"/>
</dbReference>
<gene>
    <name evidence="1" type="ORF">A9179_14910</name>
</gene>
<evidence type="ECO:0000313" key="2">
    <source>
        <dbReference type="Proteomes" id="UP000744555"/>
    </source>
</evidence>
<keyword evidence="2" id="KW-1185">Reference proteome</keyword>
<comment type="caution">
    <text evidence="1">The sequence shown here is derived from an EMBL/GenBank/DDBJ whole genome shotgun (WGS) entry which is preliminary data.</text>
</comment>
<name>A0ABR7S1U9_AQUAC</name>
<dbReference type="Proteomes" id="UP000744555">
    <property type="component" value="Unassembled WGS sequence"/>
</dbReference>